<name>A0A1F2WEW8_9ACTN</name>
<evidence type="ECO:0000256" key="2">
    <source>
        <dbReference type="ARBA" id="ARBA00004196"/>
    </source>
</evidence>
<dbReference type="SMART" id="SM00926">
    <property type="entry name" value="Molybdop_Fe4S4"/>
    <property type="match status" value="1"/>
</dbReference>
<dbReference type="InterPro" id="IPR019546">
    <property type="entry name" value="TAT_signal_bac_arc"/>
</dbReference>
<keyword evidence="6" id="KW-0560">Oxidoreductase</keyword>
<dbReference type="GO" id="GO:0030151">
    <property type="term" value="F:molybdenum ion binding"/>
    <property type="evidence" value="ECO:0007669"/>
    <property type="project" value="TreeGrafter"/>
</dbReference>
<feature type="chain" id="PRO_5009484155" evidence="9">
    <location>
        <begin position="33"/>
        <end position="190"/>
    </location>
</feature>
<dbReference type="STRING" id="1797197.A2Y75_09725"/>
<feature type="domain" description="4Fe-4S Mo/W bis-MGD-type" evidence="10">
    <location>
        <begin position="42"/>
        <end position="98"/>
    </location>
</feature>
<dbReference type="GO" id="GO:0009055">
    <property type="term" value="F:electron transfer activity"/>
    <property type="evidence" value="ECO:0007669"/>
    <property type="project" value="TreeGrafter"/>
</dbReference>
<proteinExistence type="inferred from homology"/>
<keyword evidence="8" id="KW-0411">Iron-sulfur</keyword>
<dbReference type="GO" id="GO:0009061">
    <property type="term" value="P:anaerobic respiration"/>
    <property type="evidence" value="ECO:0007669"/>
    <property type="project" value="TreeGrafter"/>
</dbReference>
<dbReference type="PROSITE" id="PS51669">
    <property type="entry name" value="4FE4S_MOW_BIS_MGD"/>
    <property type="match status" value="1"/>
</dbReference>
<evidence type="ECO:0000256" key="7">
    <source>
        <dbReference type="ARBA" id="ARBA00023004"/>
    </source>
</evidence>
<comment type="cofactor">
    <cofactor evidence="1">
        <name>[4Fe-4S] cluster</name>
        <dbReference type="ChEBI" id="CHEBI:49883"/>
    </cofactor>
</comment>
<protein>
    <submittedName>
        <fullName evidence="11">Formate dehydrogenase</fullName>
    </submittedName>
</protein>
<dbReference type="Gene3D" id="2.20.25.90">
    <property type="entry name" value="ADC-like domains"/>
    <property type="match status" value="1"/>
</dbReference>
<evidence type="ECO:0000256" key="8">
    <source>
        <dbReference type="ARBA" id="ARBA00023014"/>
    </source>
</evidence>
<dbReference type="Gene3D" id="3.40.50.740">
    <property type="match status" value="1"/>
</dbReference>
<evidence type="ECO:0000256" key="1">
    <source>
        <dbReference type="ARBA" id="ARBA00001966"/>
    </source>
</evidence>
<dbReference type="GO" id="GO:0030313">
    <property type="term" value="C:cell envelope"/>
    <property type="evidence" value="ECO:0007669"/>
    <property type="project" value="UniProtKB-SubCell"/>
</dbReference>
<gene>
    <name evidence="11" type="ORF">A2Y75_09725</name>
</gene>
<keyword evidence="5" id="KW-0479">Metal-binding</keyword>
<dbReference type="PROSITE" id="PS51318">
    <property type="entry name" value="TAT"/>
    <property type="match status" value="1"/>
</dbReference>
<comment type="caution">
    <text evidence="11">The sequence shown here is derived from an EMBL/GenBank/DDBJ whole genome shotgun (WGS) entry which is preliminary data.</text>
</comment>
<evidence type="ECO:0000256" key="3">
    <source>
        <dbReference type="ARBA" id="ARBA00010312"/>
    </source>
</evidence>
<dbReference type="InterPro" id="IPR006311">
    <property type="entry name" value="TAT_signal"/>
</dbReference>
<comment type="similarity">
    <text evidence="3">Belongs to the prokaryotic molybdopterin-containing oxidoreductase family.</text>
</comment>
<dbReference type="Proteomes" id="UP000177876">
    <property type="component" value="Unassembled WGS sequence"/>
</dbReference>
<dbReference type="Pfam" id="PF04879">
    <property type="entry name" value="Molybdop_Fe4S4"/>
    <property type="match status" value="1"/>
</dbReference>
<reference evidence="11 12" key="1">
    <citation type="journal article" date="2016" name="Nat. Commun.">
        <title>Thousands of microbial genomes shed light on interconnected biogeochemical processes in an aquifer system.</title>
        <authorList>
            <person name="Anantharaman K."/>
            <person name="Brown C.T."/>
            <person name="Hug L.A."/>
            <person name="Sharon I."/>
            <person name="Castelle C.J."/>
            <person name="Probst A.J."/>
            <person name="Thomas B.C."/>
            <person name="Singh A."/>
            <person name="Wilkins M.J."/>
            <person name="Karaoz U."/>
            <person name="Brodie E.L."/>
            <person name="Williams K.H."/>
            <person name="Hubbard S.S."/>
            <person name="Banfield J.F."/>
        </authorList>
    </citation>
    <scope>NUCLEOTIDE SEQUENCE [LARGE SCALE GENOMIC DNA]</scope>
</reference>
<dbReference type="EMBL" id="MELK01000054">
    <property type="protein sequence ID" value="OFW55390.1"/>
    <property type="molecule type" value="Genomic_DNA"/>
</dbReference>
<evidence type="ECO:0000256" key="4">
    <source>
        <dbReference type="ARBA" id="ARBA00022485"/>
    </source>
</evidence>
<dbReference type="SUPFAM" id="SSF53706">
    <property type="entry name" value="Formate dehydrogenase/DMSO reductase, domains 1-3"/>
    <property type="match status" value="1"/>
</dbReference>
<dbReference type="InterPro" id="IPR006963">
    <property type="entry name" value="Mopterin_OxRdtase_4Fe-4S_dom"/>
</dbReference>
<accession>A0A1F2WEW8</accession>
<dbReference type="PANTHER" id="PTHR43598">
    <property type="entry name" value="TUNGSTEN-CONTAINING FORMYLMETHANOFURAN DEHYDROGENASE 2 SUBUNIT B"/>
    <property type="match status" value="1"/>
</dbReference>
<keyword evidence="9" id="KW-0732">Signal</keyword>
<sequence length="190" mass="20535">MELTRRGFLKASGAGIGVAALAQLGFPTAAFADGEKLRIQQAIETTTVCPFCSVGCSAIVSVMDGKVVGLEGLPDSPINRGTLCSKGQSIFQIANNDMRLEKIRYRAPGATEWKDKTWEDAIPAIARLIKDTRDANFKATEEVNGQQVTVNRTEAIAQLGGAALDNEECYLESKFARSLGLVYIEHQARI</sequence>
<feature type="signal peptide" evidence="9">
    <location>
        <begin position="1"/>
        <end position="32"/>
    </location>
</feature>
<evidence type="ECO:0000313" key="12">
    <source>
        <dbReference type="Proteomes" id="UP000177876"/>
    </source>
</evidence>
<evidence type="ECO:0000259" key="10">
    <source>
        <dbReference type="PROSITE" id="PS51669"/>
    </source>
</evidence>
<dbReference type="PANTHER" id="PTHR43598:SF1">
    <property type="entry name" value="FORMATE DEHYDROGENASE-O MAJOR SUBUNIT"/>
    <property type="match status" value="1"/>
</dbReference>
<evidence type="ECO:0000256" key="9">
    <source>
        <dbReference type="SAM" id="SignalP"/>
    </source>
</evidence>
<organism evidence="11 12">
    <name type="scientific">Candidatus Solincola sediminis</name>
    <dbReference type="NCBI Taxonomy" id="1797199"/>
    <lineage>
        <taxon>Bacteria</taxon>
        <taxon>Bacillati</taxon>
        <taxon>Actinomycetota</taxon>
        <taxon>Candidatus Geothermincolia</taxon>
        <taxon>Candidatus Geothermincolales</taxon>
        <taxon>Candidatus Geothermincolaceae</taxon>
        <taxon>Candidatus Solincola</taxon>
    </lineage>
</organism>
<comment type="subcellular location">
    <subcellularLocation>
        <location evidence="2">Cell envelope</location>
    </subcellularLocation>
</comment>
<dbReference type="AlphaFoldDB" id="A0A1F2WEW8"/>
<keyword evidence="7" id="KW-0408">Iron</keyword>
<evidence type="ECO:0000256" key="5">
    <source>
        <dbReference type="ARBA" id="ARBA00022723"/>
    </source>
</evidence>
<dbReference type="NCBIfam" id="TIGR01409">
    <property type="entry name" value="TAT_signal_seq"/>
    <property type="match status" value="1"/>
</dbReference>
<keyword evidence="4" id="KW-0004">4Fe-4S</keyword>
<evidence type="ECO:0000313" key="11">
    <source>
        <dbReference type="EMBL" id="OFW55390.1"/>
    </source>
</evidence>
<evidence type="ECO:0000256" key="6">
    <source>
        <dbReference type="ARBA" id="ARBA00023002"/>
    </source>
</evidence>
<dbReference type="GO" id="GO:0016491">
    <property type="term" value="F:oxidoreductase activity"/>
    <property type="evidence" value="ECO:0007669"/>
    <property type="project" value="UniProtKB-KW"/>
</dbReference>
<dbReference type="GO" id="GO:0051539">
    <property type="term" value="F:4 iron, 4 sulfur cluster binding"/>
    <property type="evidence" value="ECO:0007669"/>
    <property type="project" value="UniProtKB-KW"/>
</dbReference>